<feature type="modified residue" description="4-aspartylphosphate" evidence="9">
    <location>
        <position position="1104"/>
    </location>
</feature>
<evidence type="ECO:0000313" key="15">
    <source>
        <dbReference type="EMBL" id="QBH15014.1"/>
    </source>
</evidence>
<evidence type="ECO:0000259" key="13">
    <source>
        <dbReference type="PROSITE" id="PS50112"/>
    </source>
</evidence>
<dbReference type="AlphaFoldDB" id="A0A328FFX4"/>
<dbReference type="RefSeq" id="WP_111955014.1">
    <property type="nucleotide sequence ID" value="NZ_CP036313.1"/>
</dbReference>
<evidence type="ECO:0000256" key="7">
    <source>
        <dbReference type="ARBA" id="ARBA00022840"/>
    </source>
</evidence>
<feature type="domain" description="Histidine kinase" evidence="11">
    <location>
        <begin position="813"/>
        <end position="1032"/>
    </location>
</feature>
<organism evidence="16 17">
    <name type="scientific">Desulfobacter hydrogenophilus</name>
    <dbReference type="NCBI Taxonomy" id="2291"/>
    <lineage>
        <taxon>Bacteria</taxon>
        <taxon>Pseudomonadati</taxon>
        <taxon>Thermodesulfobacteriota</taxon>
        <taxon>Desulfobacteria</taxon>
        <taxon>Desulfobacterales</taxon>
        <taxon>Desulfobacteraceae</taxon>
        <taxon>Desulfobacter</taxon>
    </lineage>
</organism>
<dbReference type="CDD" id="cd00082">
    <property type="entry name" value="HisKA"/>
    <property type="match status" value="1"/>
</dbReference>
<feature type="domain" description="PAC" evidence="14">
    <location>
        <begin position="625"/>
        <end position="676"/>
    </location>
</feature>
<keyword evidence="10" id="KW-0472">Membrane</keyword>
<dbReference type="EMBL" id="QLNI01000011">
    <property type="protein sequence ID" value="RAM02740.1"/>
    <property type="molecule type" value="Genomic_DNA"/>
</dbReference>
<dbReference type="PROSITE" id="PS50112">
    <property type="entry name" value="PAS"/>
    <property type="match status" value="1"/>
</dbReference>
<keyword evidence="4" id="KW-0808">Transferase</keyword>
<dbReference type="InterPro" id="IPR003661">
    <property type="entry name" value="HisK_dim/P_dom"/>
</dbReference>
<reference evidence="16 17" key="1">
    <citation type="submission" date="2018-06" db="EMBL/GenBank/DDBJ databases">
        <title>Complete Genome Sequence of Desulfobacter hydrogenophilus (DSM3380).</title>
        <authorList>
            <person name="Marietou A."/>
            <person name="Schreiber L."/>
            <person name="Marshall I."/>
            <person name="Jorgensen B."/>
        </authorList>
    </citation>
    <scope>NUCLEOTIDE SEQUENCE [LARGE SCALE GENOMIC DNA]</scope>
    <source>
        <strain evidence="16 17">DSM 3380</strain>
    </source>
</reference>
<dbReference type="SUPFAM" id="SSF53850">
    <property type="entry name" value="Periplasmic binding protein-like II"/>
    <property type="match status" value="2"/>
</dbReference>
<dbReference type="EMBL" id="CP036313">
    <property type="protein sequence ID" value="QBH15014.1"/>
    <property type="molecule type" value="Genomic_DNA"/>
</dbReference>
<dbReference type="SMART" id="SM00388">
    <property type="entry name" value="HisKA"/>
    <property type="match status" value="1"/>
</dbReference>
<dbReference type="PRINTS" id="PR00344">
    <property type="entry name" value="BCTRLSENSOR"/>
</dbReference>
<evidence type="ECO:0000259" key="14">
    <source>
        <dbReference type="PROSITE" id="PS50113"/>
    </source>
</evidence>
<dbReference type="SMART" id="SM00387">
    <property type="entry name" value="HATPase_c"/>
    <property type="match status" value="1"/>
</dbReference>
<dbReference type="Gene3D" id="3.40.190.10">
    <property type="entry name" value="Periplasmic binding protein-like II"/>
    <property type="match status" value="4"/>
</dbReference>
<dbReference type="EC" id="2.7.13.3" evidence="2"/>
<gene>
    <name evidence="16" type="ORF">DO021_06770</name>
    <name evidence="15" type="ORF">EYB58_20090</name>
</gene>
<protein>
    <recommendedName>
        <fullName evidence="2">histidine kinase</fullName>
        <ecNumber evidence="2">2.7.13.3</ecNumber>
    </recommendedName>
</protein>
<evidence type="ECO:0000259" key="12">
    <source>
        <dbReference type="PROSITE" id="PS50110"/>
    </source>
</evidence>
<dbReference type="Pfam" id="PF00072">
    <property type="entry name" value="Response_reg"/>
    <property type="match status" value="1"/>
</dbReference>
<evidence type="ECO:0000256" key="9">
    <source>
        <dbReference type="PROSITE-ProRule" id="PRU00169"/>
    </source>
</evidence>
<dbReference type="PANTHER" id="PTHR43065">
    <property type="entry name" value="SENSOR HISTIDINE KINASE"/>
    <property type="match status" value="1"/>
</dbReference>
<feature type="domain" description="PAS" evidence="13">
    <location>
        <begin position="551"/>
        <end position="593"/>
    </location>
</feature>
<dbReference type="PROSITE" id="PS50113">
    <property type="entry name" value="PAC"/>
    <property type="match status" value="1"/>
</dbReference>
<dbReference type="InterPro" id="IPR000700">
    <property type="entry name" value="PAS-assoc_C"/>
</dbReference>
<dbReference type="SUPFAM" id="SSF47384">
    <property type="entry name" value="Homodimeric domain of signal transducing histidine kinase"/>
    <property type="match status" value="1"/>
</dbReference>
<reference evidence="15 18" key="2">
    <citation type="submission" date="2019-02" db="EMBL/GenBank/DDBJ databases">
        <title>Complete genome sequence of Desulfobacter hydrogenophilus AcRS1.</title>
        <authorList>
            <person name="Marietou A."/>
            <person name="Lund M.B."/>
            <person name="Marshall I.P.G."/>
            <person name="Schreiber L."/>
            <person name="Jorgensen B."/>
        </authorList>
    </citation>
    <scope>NUCLEOTIDE SEQUENCE [LARGE SCALE GENOMIC DNA]</scope>
    <source>
        <strain evidence="15 18">AcRS1</strain>
    </source>
</reference>
<dbReference type="SUPFAM" id="SSF55874">
    <property type="entry name" value="ATPase domain of HSP90 chaperone/DNA topoisomerase II/histidine kinase"/>
    <property type="match status" value="1"/>
</dbReference>
<evidence type="ECO:0000256" key="1">
    <source>
        <dbReference type="ARBA" id="ARBA00000085"/>
    </source>
</evidence>
<dbReference type="Gene3D" id="1.10.287.130">
    <property type="match status" value="1"/>
</dbReference>
<dbReference type="InterPro" id="IPR036097">
    <property type="entry name" value="HisK_dim/P_sf"/>
</dbReference>
<dbReference type="Pfam" id="PF02518">
    <property type="entry name" value="HATPase_c"/>
    <property type="match status" value="1"/>
</dbReference>
<keyword evidence="7" id="KW-0067">ATP-binding</keyword>
<dbReference type="Proteomes" id="UP000293902">
    <property type="component" value="Chromosome"/>
</dbReference>
<name>A0A328FFX4_9BACT</name>
<dbReference type="InterPro" id="IPR000014">
    <property type="entry name" value="PAS"/>
</dbReference>
<evidence type="ECO:0000259" key="11">
    <source>
        <dbReference type="PROSITE" id="PS50109"/>
    </source>
</evidence>
<dbReference type="CDD" id="cd01007">
    <property type="entry name" value="PBP2_BvgS_HisK_like"/>
    <property type="match status" value="1"/>
</dbReference>
<dbReference type="Pfam" id="PF00497">
    <property type="entry name" value="SBP_bac_3"/>
    <property type="match status" value="2"/>
</dbReference>
<comment type="catalytic activity">
    <reaction evidence="1">
        <text>ATP + protein L-histidine = ADP + protein N-phospho-L-histidine.</text>
        <dbReference type="EC" id="2.7.13.3"/>
    </reaction>
</comment>
<dbReference type="InterPro" id="IPR011006">
    <property type="entry name" value="CheY-like_superfamily"/>
</dbReference>
<evidence type="ECO:0000256" key="4">
    <source>
        <dbReference type="ARBA" id="ARBA00022679"/>
    </source>
</evidence>
<dbReference type="InterPro" id="IPR001789">
    <property type="entry name" value="Sig_transdc_resp-reg_receiver"/>
</dbReference>
<keyword evidence="6" id="KW-0418">Kinase</keyword>
<feature type="transmembrane region" description="Helical" evidence="10">
    <location>
        <begin position="509"/>
        <end position="530"/>
    </location>
</feature>
<dbReference type="GO" id="GO:0000155">
    <property type="term" value="F:phosphorelay sensor kinase activity"/>
    <property type="evidence" value="ECO:0007669"/>
    <property type="project" value="InterPro"/>
</dbReference>
<dbReference type="InterPro" id="IPR036890">
    <property type="entry name" value="HATPase_C_sf"/>
</dbReference>
<dbReference type="SMART" id="SM00086">
    <property type="entry name" value="PAC"/>
    <property type="match status" value="1"/>
</dbReference>
<keyword evidence="18" id="KW-1185">Reference proteome</keyword>
<dbReference type="SMART" id="SM00091">
    <property type="entry name" value="PAS"/>
    <property type="match status" value="2"/>
</dbReference>
<keyword evidence="3 9" id="KW-0597">Phosphoprotein</keyword>
<keyword evidence="10" id="KW-0812">Transmembrane</keyword>
<accession>A0A328FFX4</accession>
<keyword evidence="8" id="KW-0902">Two-component regulatory system</keyword>
<evidence type="ECO:0000256" key="2">
    <source>
        <dbReference type="ARBA" id="ARBA00012438"/>
    </source>
</evidence>
<evidence type="ECO:0000313" key="17">
    <source>
        <dbReference type="Proteomes" id="UP000248798"/>
    </source>
</evidence>
<dbReference type="Gene3D" id="3.30.450.20">
    <property type="entry name" value="PAS domain"/>
    <property type="match status" value="2"/>
</dbReference>
<dbReference type="SMART" id="SM00062">
    <property type="entry name" value="PBPb"/>
    <property type="match status" value="2"/>
</dbReference>
<dbReference type="InterPro" id="IPR001610">
    <property type="entry name" value="PAC"/>
</dbReference>
<keyword evidence="10" id="KW-1133">Transmembrane helix</keyword>
<dbReference type="InterPro" id="IPR001638">
    <property type="entry name" value="Solute-binding_3/MltF_N"/>
</dbReference>
<evidence type="ECO:0000256" key="6">
    <source>
        <dbReference type="ARBA" id="ARBA00022777"/>
    </source>
</evidence>
<evidence type="ECO:0000313" key="18">
    <source>
        <dbReference type="Proteomes" id="UP000293902"/>
    </source>
</evidence>
<dbReference type="InterPro" id="IPR004358">
    <property type="entry name" value="Sig_transdc_His_kin-like_C"/>
</dbReference>
<evidence type="ECO:0000313" key="16">
    <source>
        <dbReference type="EMBL" id="RAM02740.1"/>
    </source>
</evidence>
<dbReference type="SUPFAM" id="SSF52172">
    <property type="entry name" value="CheY-like"/>
    <property type="match status" value="1"/>
</dbReference>
<dbReference type="Pfam" id="PF13188">
    <property type="entry name" value="PAS_8"/>
    <property type="match status" value="1"/>
</dbReference>
<dbReference type="Gene3D" id="3.40.50.2300">
    <property type="match status" value="1"/>
</dbReference>
<dbReference type="GO" id="GO:0005524">
    <property type="term" value="F:ATP binding"/>
    <property type="evidence" value="ECO:0007669"/>
    <property type="project" value="UniProtKB-KW"/>
</dbReference>
<dbReference type="PANTHER" id="PTHR43065:SF46">
    <property type="entry name" value="C4-DICARBOXYLATE TRANSPORT SENSOR PROTEIN DCTB"/>
    <property type="match status" value="1"/>
</dbReference>
<dbReference type="Pfam" id="PF00512">
    <property type="entry name" value="HisKA"/>
    <property type="match status" value="1"/>
</dbReference>
<dbReference type="OrthoDB" id="5413377at2"/>
<evidence type="ECO:0000256" key="5">
    <source>
        <dbReference type="ARBA" id="ARBA00022741"/>
    </source>
</evidence>
<dbReference type="InterPro" id="IPR003594">
    <property type="entry name" value="HATPase_dom"/>
</dbReference>
<dbReference type="PROSITE" id="PS50110">
    <property type="entry name" value="RESPONSE_REGULATORY"/>
    <property type="match status" value="1"/>
</dbReference>
<feature type="domain" description="Response regulatory" evidence="12">
    <location>
        <begin position="1053"/>
        <end position="1169"/>
    </location>
</feature>
<dbReference type="Pfam" id="PF13426">
    <property type="entry name" value="PAS_9"/>
    <property type="match status" value="1"/>
</dbReference>
<dbReference type="SMART" id="SM00448">
    <property type="entry name" value="REC"/>
    <property type="match status" value="1"/>
</dbReference>
<dbReference type="Proteomes" id="UP000248798">
    <property type="component" value="Unassembled WGS sequence"/>
</dbReference>
<evidence type="ECO:0000256" key="8">
    <source>
        <dbReference type="ARBA" id="ARBA00023012"/>
    </source>
</evidence>
<dbReference type="SUPFAM" id="SSF55785">
    <property type="entry name" value="PYP-like sensor domain (PAS domain)"/>
    <property type="match status" value="2"/>
</dbReference>
<dbReference type="InterPro" id="IPR005467">
    <property type="entry name" value="His_kinase_dom"/>
</dbReference>
<proteinExistence type="predicted"/>
<dbReference type="InterPro" id="IPR035965">
    <property type="entry name" value="PAS-like_dom_sf"/>
</dbReference>
<sequence length="1187" mass="134200">MRYRILFLTVLILLILSLQIEATENTFAETFQTFPEPLSIAIDTDYAPLTRMDVDGKPAGLFIDIWKLWSKKTGKEIVFIPGKWKETLSYLKNGQARIHSGLFHSDSRSQWMSFSQPLFGVGAYFFYPFNSTKIDISDKLSGIKIGVTKGSFQEEYIKIRYPEAVVVPFTNRETMIRSVLSQKTDCFLAEGPAMASIINRFGMSGHFTLSPQVFNRTFHAGVLKQNTQLLRIVDNGFNAISNSELAEIEKRWISDPEKQYYRNDAGKIRLTDIETAWISDHPKIRVGFPSDFPPFFYNEDGVLKGISPDHLKLISTYSGLKFDFITIPAKKLYTLLRNGAIDMSVGFEISGSENVTLNTLSSMKISFVVVGRNDMPVVSGISAMKGKTIAIVQGIEIYNKILKEYPTLQTYPVNSFKEAIDAVVSKKADALMGGLLMVGHLLHKYPSLKILGPVDMPPEPYGYLVGNALPELVSIMDKTISIIPKEDVDAIIQKWFTVQIEQKINWTVILKWVGTLSIVFTIIILLLYHWNKKLTLEIKERRQAENALKISESRLKNIIEHSTNLFYSHTSDHKATFVSPQVSQYLGYEPEEVRNLWTDLITDHPMNAKAIELTQEAIRTGKRQPTYELEMRHKNGRKIIVEVREAPLVENGSVTAIVGSLVDITERKQAEDALRASHERFLTVLDSIDATIYVADMDTYEILFMNKYMVNSFGRDFTGETCWKVFRGETQPCSFCTNDKLVDENGRPDDVCVWQDRNPLTGKWYINHDRAIEWTDGRLVRIQIATDITELKEMEKKYQQSQKMESIGQLAGGIAHDFNNILYPIIGFTQLSQDELPKDHPVQENLTDILDGAKRAGDLVKRILHFSRQKEPELKPTILQPVIKETLKLLRATIPANINLTSDLYDDQDAVLCDDSEIHEILLNLCTNAYHAITEDQGEIIIGLEKRNPPHEFDLPKGEYLCLSVKDNGIGIPESIKDKIFEPYVTTKEVGKGSGLGLSVVYGIVQNFNGGISVESGHKTGTIFKIYLPITDQAFDIEKKDSIRLSRKAGNEHILLVDDEESIVKLGVQALKNNGYRVTGLQDSTEALNLFKVNPDDFDLVITDMAMPKMIGTELSQKILEIRPDIPIIICSGYSENLNKEKAKDLKVSKFLDKPLLLTDLVKNVNELLEKQKTSIKPMIGIKHSKI</sequence>
<dbReference type="CDD" id="cd00130">
    <property type="entry name" value="PAS"/>
    <property type="match status" value="1"/>
</dbReference>
<evidence type="ECO:0000256" key="10">
    <source>
        <dbReference type="SAM" id="Phobius"/>
    </source>
</evidence>
<dbReference type="PROSITE" id="PS50109">
    <property type="entry name" value="HIS_KIN"/>
    <property type="match status" value="1"/>
</dbReference>
<dbReference type="Gene3D" id="3.30.565.10">
    <property type="entry name" value="Histidine kinase-like ATPase, C-terminal domain"/>
    <property type="match status" value="1"/>
</dbReference>
<evidence type="ECO:0000256" key="3">
    <source>
        <dbReference type="ARBA" id="ARBA00022553"/>
    </source>
</evidence>
<dbReference type="NCBIfam" id="TIGR00229">
    <property type="entry name" value="sensory_box"/>
    <property type="match status" value="1"/>
</dbReference>
<keyword evidence="5" id="KW-0547">Nucleotide-binding</keyword>